<keyword evidence="5" id="KW-0547">Nucleotide-binding</keyword>
<dbReference type="InterPro" id="IPR003593">
    <property type="entry name" value="AAA+_ATPase"/>
</dbReference>
<evidence type="ECO:0000256" key="8">
    <source>
        <dbReference type="ARBA" id="ARBA00023065"/>
    </source>
</evidence>
<evidence type="ECO:0000313" key="11">
    <source>
        <dbReference type="EMBL" id="TDR93350.1"/>
    </source>
</evidence>
<dbReference type="GO" id="GO:0005524">
    <property type="term" value="F:ATP binding"/>
    <property type="evidence" value="ECO:0007669"/>
    <property type="project" value="UniProtKB-KW"/>
</dbReference>
<evidence type="ECO:0000256" key="9">
    <source>
        <dbReference type="ARBA" id="ARBA00023136"/>
    </source>
</evidence>
<dbReference type="AlphaFoldDB" id="A0A4R7C4A3"/>
<proteinExistence type="inferred from homology"/>
<keyword evidence="8" id="KW-0406">Ion transport</keyword>
<dbReference type="GO" id="GO:0015697">
    <property type="term" value="P:quaternary ammonium group transport"/>
    <property type="evidence" value="ECO:0007669"/>
    <property type="project" value="UniProtKB-ARBA"/>
</dbReference>
<dbReference type="PROSITE" id="PS50893">
    <property type="entry name" value="ABC_TRANSPORTER_2"/>
    <property type="match status" value="1"/>
</dbReference>
<evidence type="ECO:0000256" key="6">
    <source>
        <dbReference type="ARBA" id="ARBA00022840"/>
    </source>
</evidence>
<dbReference type="PANTHER" id="PTHR42781">
    <property type="entry name" value="SPERMIDINE/PUTRESCINE IMPORT ATP-BINDING PROTEIN POTA"/>
    <property type="match status" value="1"/>
</dbReference>
<organism evidence="11 12">
    <name type="scientific">Enterovirga rhinocerotis</name>
    <dbReference type="NCBI Taxonomy" id="1339210"/>
    <lineage>
        <taxon>Bacteria</taxon>
        <taxon>Pseudomonadati</taxon>
        <taxon>Pseudomonadota</taxon>
        <taxon>Alphaproteobacteria</taxon>
        <taxon>Hyphomicrobiales</taxon>
        <taxon>Methylobacteriaceae</taxon>
        <taxon>Enterovirga</taxon>
    </lineage>
</organism>
<comment type="caution">
    <text evidence="11">The sequence shown here is derived from an EMBL/GenBank/DDBJ whole genome shotgun (WGS) entry which is preliminary data.</text>
</comment>
<evidence type="ECO:0000256" key="4">
    <source>
        <dbReference type="ARBA" id="ARBA00022496"/>
    </source>
</evidence>
<dbReference type="FunFam" id="3.40.50.300:FF:000425">
    <property type="entry name" value="Probable ABC transporter, ATP-binding subunit"/>
    <property type="match status" value="1"/>
</dbReference>
<dbReference type="SMART" id="SM00382">
    <property type="entry name" value="AAA"/>
    <property type="match status" value="1"/>
</dbReference>
<name>A0A4R7C4A3_9HYPH</name>
<evidence type="ECO:0000313" key="12">
    <source>
        <dbReference type="Proteomes" id="UP000295122"/>
    </source>
</evidence>
<dbReference type="CDD" id="cd03259">
    <property type="entry name" value="ABC_Carb_Solutes_like"/>
    <property type="match status" value="1"/>
</dbReference>
<dbReference type="InterPro" id="IPR015853">
    <property type="entry name" value="ABC_transpr_FbpC"/>
</dbReference>
<sequence>MASDAPQRAAGTLRLDAISCRFGSRLILDTVSLDAPSGRVTVLLGPSGCGKTTLLRIAAGIERPSAGRVLIDGEEVAGPSAFVLPEHRRVGLMFQDYALFPHLTVRENVAFGLGALPRAERGAVAARAIEGVGLARLADKRPGQLSGGEQQRVALARALAPSPRILLMDEPFSNLDRGLREDVRSSTLDVLRRAAITTIVVTHDPEEALAIGDHLVLLGEGRVIQAGSAQDLYARPVSLAAARALSEVNAVPGRFSNGGLATPLGTIPAPSAAGAEGADGWLCLRPEVLRLAPAGSGTEGRIVAKTFRGASVLLSVAVKGLPSPLRVAVEGQAPDEGETIRLAVADGAGRIFVQDASRSPAAKD</sequence>
<keyword evidence="6 11" id="KW-0067">ATP-binding</keyword>
<keyword evidence="4" id="KW-0410">Iron transport</keyword>
<dbReference type="Pfam" id="PF08402">
    <property type="entry name" value="TOBE_2"/>
    <property type="match status" value="1"/>
</dbReference>
<evidence type="ECO:0000256" key="2">
    <source>
        <dbReference type="ARBA" id="ARBA00022448"/>
    </source>
</evidence>
<dbReference type="SUPFAM" id="SSF52540">
    <property type="entry name" value="P-loop containing nucleoside triphosphate hydrolases"/>
    <property type="match status" value="1"/>
</dbReference>
<keyword evidence="9" id="KW-0472">Membrane</keyword>
<dbReference type="InterPro" id="IPR017871">
    <property type="entry name" value="ABC_transporter-like_CS"/>
</dbReference>
<keyword evidence="12" id="KW-1185">Reference proteome</keyword>
<reference evidence="11 12" key="1">
    <citation type="submission" date="2019-03" db="EMBL/GenBank/DDBJ databases">
        <title>Genomic Encyclopedia of Type Strains, Phase IV (KMG-IV): sequencing the most valuable type-strain genomes for metagenomic binning, comparative biology and taxonomic classification.</title>
        <authorList>
            <person name="Goeker M."/>
        </authorList>
    </citation>
    <scope>NUCLEOTIDE SEQUENCE [LARGE SCALE GENOMIC DNA]</scope>
    <source>
        <strain evidence="11 12">DSM 25903</strain>
    </source>
</reference>
<evidence type="ECO:0000259" key="10">
    <source>
        <dbReference type="PROSITE" id="PS50893"/>
    </source>
</evidence>
<evidence type="ECO:0000256" key="5">
    <source>
        <dbReference type="ARBA" id="ARBA00022741"/>
    </source>
</evidence>
<feature type="domain" description="ABC transporter" evidence="10">
    <location>
        <begin position="13"/>
        <end position="245"/>
    </location>
</feature>
<evidence type="ECO:0000256" key="3">
    <source>
        <dbReference type="ARBA" id="ARBA00022475"/>
    </source>
</evidence>
<dbReference type="Gene3D" id="3.40.50.300">
    <property type="entry name" value="P-loop containing nucleotide triphosphate hydrolases"/>
    <property type="match status" value="1"/>
</dbReference>
<gene>
    <name evidence="11" type="ORF">EV668_0608</name>
</gene>
<evidence type="ECO:0000256" key="1">
    <source>
        <dbReference type="ARBA" id="ARBA00005417"/>
    </source>
</evidence>
<comment type="similarity">
    <text evidence="1">Belongs to the ABC transporter superfamily.</text>
</comment>
<dbReference type="InterPro" id="IPR027417">
    <property type="entry name" value="P-loop_NTPase"/>
</dbReference>
<keyword evidence="3" id="KW-1003">Cell membrane</keyword>
<dbReference type="RefSeq" id="WP_245512805.1">
    <property type="nucleotide sequence ID" value="NZ_SNZR01000011.1"/>
</dbReference>
<keyword evidence="7" id="KW-0408">Iron</keyword>
<dbReference type="PROSITE" id="PS00211">
    <property type="entry name" value="ABC_TRANSPORTER_1"/>
    <property type="match status" value="1"/>
</dbReference>
<dbReference type="PANTHER" id="PTHR42781:SF4">
    <property type="entry name" value="SPERMIDINE_PUTRESCINE IMPORT ATP-BINDING PROTEIN POTA"/>
    <property type="match status" value="1"/>
</dbReference>
<dbReference type="Proteomes" id="UP000295122">
    <property type="component" value="Unassembled WGS sequence"/>
</dbReference>
<protein>
    <submittedName>
        <fullName evidence="11">Iron(III) transport system ATP-binding protein</fullName>
    </submittedName>
</protein>
<dbReference type="GO" id="GO:0043190">
    <property type="term" value="C:ATP-binding cassette (ABC) transporter complex"/>
    <property type="evidence" value="ECO:0007669"/>
    <property type="project" value="InterPro"/>
</dbReference>
<dbReference type="InterPro" id="IPR008995">
    <property type="entry name" value="Mo/tungstate-bd_C_term_dom"/>
</dbReference>
<dbReference type="GO" id="GO:0015408">
    <property type="term" value="F:ABC-type ferric iron transporter activity"/>
    <property type="evidence" value="ECO:0007669"/>
    <property type="project" value="InterPro"/>
</dbReference>
<dbReference type="Pfam" id="PF00005">
    <property type="entry name" value="ABC_tran"/>
    <property type="match status" value="1"/>
</dbReference>
<dbReference type="SUPFAM" id="SSF50331">
    <property type="entry name" value="MOP-like"/>
    <property type="match status" value="1"/>
</dbReference>
<dbReference type="InterPro" id="IPR050093">
    <property type="entry name" value="ABC_SmlMolc_Importer"/>
</dbReference>
<keyword evidence="2" id="KW-0813">Transport</keyword>
<dbReference type="InterPro" id="IPR013611">
    <property type="entry name" value="Transp-assoc_OB_typ2"/>
</dbReference>
<dbReference type="InterPro" id="IPR003439">
    <property type="entry name" value="ABC_transporter-like_ATP-bd"/>
</dbReference>
<accession>A0A4R7C4A3</accession>
<dbReference type="GO" id="GO:0016887">
    <property type="term" value="F:ATP hydrolysis activity"/>
    <property type="evidence" value="ECO:0007669"/>
    <property type="project" value="InterPro"/>
</dbReference>
<dbReference type="EMBL" id="SNZR01000011">
    <property type="protein sequence ID" value="TDR93350.1"/>
    <property type="molecule type" value="Genomic_DNA"/>
</dbReference>
<evidence type="ECO:0000256" key="7">
    <source>
        <dbReference type="ARBA" id="ARBA00023004"/>
    </source>
</evidence>